<reference evidence="1 2" key="1">
    <citation type="submission" date="2020-10" db="EMBL/GenBank/DDBJ databases">
        <authorList>
            <person name="Sedaghatjoo S."/>
        </authorList>
    </citation>
    <scope>NUCLEOTIDE SEQUENCE [LARGE SCALE GENOMIC DNA]</scope>
    <source>
        <strain evidence="1 2">LLFL</strain>
    </source>
</reference>
<comment type="caution">
    <text evidence="1">The sequence shown here is derived from an EMBL/GenBank/DDBJ whole genome shotgun (WGS) entry which is preliminary data.</text>
</comment>
<proteinExistence type="predicted"/>
<organism evidence="1 2">
    <name type="scientific">Tilletia laevis</name>
    <dbReference type="NCBI Taxonomy" id="157183"/>
    <lineage>
        <taxon>Eukaryota</taxon>
        <taxon>Fungi</taxon>
        <taxon>Dikarya</taxon>
        <taxon>Basidiomycota</taxon>
        <taxon>Ustilaginomycotina</taxon>
        <taxon>Exobasidiomycetes</taxon>
        <taxon>Tilletiales</taxon>
        <taxon>Tilletiaceae</taxon>
        <taxon>Tilletia</taxon>
    </lineage>
</organism>
<sequence>MAQAQADACARMGLSASRLRPFRPSTNHVPFFLTTTGHSLSHTAHILNSLTPSQHTITAHDPHSSRHNQPAPLFAFLRNLTPPTHLDTGACARAWWMTRKGSSSSSYHPHSDAVSTTLKQRSISTTPLRRYLSAFLGLNHLTVYGGRLKTSDPGGNWREEVA</sequence>
<keyword evidence="2" id="KW-1185">Reference proteome</keyword>
<protein>
    <submittedName>
        <fullName evidence="1">Uncharacterized protein</fullName>
    </submittedName>
</protein>
<dbReference type="AlphaFoldDB" id="A0A9N8LUG5"/>
<evidence type="ECO:0000313" key="1">
    <source>
        <dbReference type="EMBL" id="CAD6942562.1"/>
    </source>
</evidence>
<evidence type="ECO:0000313" key="2">
    <source>
        <dbReference type="Proteomes" id="UP000836404"/>
    </source>
</evidence>
<accession>A0A9N8LUG5</accession>
<name>A0A9N8LUG5_9BASI</name>
<dbReference type="Proteomes" id="UP000836404">
    <property type="component" value="Unassembled WGS sequence"/>
</dbReference>
<dbReference type="EMBL" id="CAJHJF010004407">
    <property type="protein sequence ID" value="CAD6942562.1"/>
    <property type="molecule type" value="Genomic_DNA"/>
</dbReference>
<gene>
    <name evidence="1" type="ORF">JKILLFL_G5276</name>
</gene>